<keyword evidence="1" id="KW-0472">Membrane</keyword>
<evidence type="ECO:0000313" key="2">
    <source>
        <dbReference type="EnsemblPlants" id="cds.novel_model_2400_5bd9a17a.1.5bd9b136"/>
    </source>
</evidence>
<reference evidence="2" key="2">
    <citation type="submission" date="2021-03" db="UniProtKB">
        <authorList>
            <consortium name="EnsemblPlants"/>
        </authorList>
    </citation>
    <scope>IDENTIFICATION</scope>
</reference>
<reference evidence="2" key="1">
    <citation type="submission" date="2018-11" db="EMBL/GenBank/DDBJ databases">
        <authorList>
            <person name="Grassa J C."/>
        </authorList>
    </citation>
    <scope>NUCLEOTIDE SEQUENCE [LARGE SCALE GENOMIC DNA]</scope>
</reference>
<feature type="transmembrane region" description="Helical" evidence="1">
    <location>
        <begin position="64"/>
        <end position="81"/>
    </location>
</feature>
<dbReference type="AlphaFoldDB" id="A0A803QWX0"/>
<accession>A0A803QWX0</accession>
<sequence length="82" mass="9675">MVMDLILGSLWTKKKNKVEKTHTTEFSISNHYPFVYTTQVSVFFGLILLLLIIIIIMVCVDYDGVFFLCRQLFVFFSFFLFC</sequence>
<dbReference type="EMBL" id="UZAU01000246">
    <property type="status" value="NOT_ANNOTATED_CDS"/>
    <property type="molecule type" value="Genomic_DNA"/>
</dbReference>
<name>A0A803QWX0_CANSA</name>
<organism evidence="2 3">
    <name type="scientific">Cannabis sativa</name>
    <name type="common">Hemp</name>
    <name type="synonym">Marijuana</name>
    <dbReference type="NCBI Taxonomy" id="3483"/>
    <lineage>
        <taxon>Eukaryota</taxon>
        <taxon>Viridiplantae</taxon>
        <taxon>Streptophyta</taxon>
        <taxon>Embryophyta</taxon>
        <taxon>Tracheophyta</taxon>
        <taxon>Spermatophyta</taxon>
        <taxon>Magnoliopsida</taxon>
        <taxon>eudicotyledons</taxon>
        <taxon>Gunneridae</taxon>
        <taxon>Pentapetalae</taxon>
        <taxon>rosids</taxon>
        <taxon>fabids</taxon>
        <taxon>Rosales</taxon>
        <taxon>Cannabaceae</taxon>
        <taxon>Cannabis</taxon>
    </lineage>
</organism>
<dbReference type="EnsemblPlants" id="novel_model_2400_5bd9a17a.1.5bd9b136">
    <property type="protein sequence ID" value="cds.novel_model_2400_5bd9a17a.1.5bd9b136"/>
    <property type="gene ID" value="novel_gene_1288_5bd9a17a"/>
</dbReference>
<proteinExistence type="predicted"/>
<protein>
    <submittedName>
        <fullName evidence="2">Uncharacterized protein</fullName>
    </submittedName>
</protein>
<keyword evidence="3" id="KW-1185">Reference proteome</keyword>
<keyword evidence="1" id="KW-0812">Transmembrane</keyword>
<evidence type="ECO:0000313" key="3">
    <source>
        <dbReference type="Proteomes" id="UP000596661"/>
    </source>
</evidence>
<feature type="transmembrane region" description="Helical" evidence="1">
    <location>
        <begin position="34"/>
        <end position="58"/>
    </location>
</feature>
<keyword evidence="1" id="KW-1133">Transmembrane helix</keyword>
<dbReference type="Proteomes" id="UP000596661">
    <property type="component" value="Chromosome 3"/>
</dbReference>
<evidence type="ECO:0000256" key="1">
    <source>
        <dbReference type="SAM" id="Phobius"/>
    </source>
</evidence>
<dbReference type="Gramene" id="novel_model_2400_5bd9a17a.1.5bd9b136">
    <property type="protein sequence ID" value="cds.novel_model_2400_5bd9a17a.1.5bd9b136"/>
    <property type="gene ID" value="novel_gene_1288_5bd9a17a"/>
</dbReference>